<proteinExistence type="predicted"/>
<dbReference type="RefSeq" id="XP_022654144.1">
    <property type="nucleotide sequence ID" value="XM_022798409.1"/>
</dbReference>
<feature type="transmembrane region" description="Helical" evidence="6">
    <location>
        <begin position="327"/>
        <end position="348"/>
    </location>
</feature>
<dbReference type="PANTHER" id="PTHR23506">
    <property type="entry name" value="GH10249P"/>
    <property type="match status" value="1"/>
</dbReference>
<evidence type="ECO:0008006" key="9">
    <source>
        <dbReference type="Google" id="ProtNLM"/>
    </source>
</evidence>
<evidence type="ECO:0000313" key="7">
    <source>
        <dbReference type="EnsemblMetazoa" id="XP_022654150"/>
    </source>
</evidence>
<dbReference type="KEGG" id="vde:111247469"/>
<evidence type="ECO:0000256" key="4">
    <source>
        <dbReference type="ARBA" id="ARBA00022989"/>
    </source>
</evidence>
<dbReference type="Proteomes" id="UP000594260">
    <property type="component" value="Unplaced"/>
</dbReference>
<evidence type="ECO:0000256" key="1">
    <source>
        <dbReference type="ARBA" id="ARBA00004141"/>
    </source>
</evidence>
<dbReference type="InterPro" id="IPR036259">
    <property type="entry name" value="MFS_trans_sf"/>
</dbReference>
<dbReference type="RefSeq" id="XP_022654150.1">
    <property type="nucleotide sequence ID" value="XM_022798415.1"/>
</dbReference>
<keyword evidence="4 6" id="KW-1133">Transmembrane helix</keyword>
<evidence type="ECO:0000313" key="8">
    <source>
        <dbReference type="Proteomes" id="UP000594260"/>
    </source>
</evidence>
<feature type="transmembrane region" description="Helical" evidence="6">
    <location>
        <begin position="299"/>
        <end position="321"/>
    </location>
</feature>
<protein>
    <recommendedName>
        <fullName evidence="9">Major facilitator superfamily (MFS) profile domain-containing protein</fullName>
    </recommendedName>
</protein>
<accession>A0A7M7JMW0</accession>
<dbReference type="GO" id="GO:0022857">
    <property type="term" value="F:transmembrane transporter activity"/>
    <property type="evidence" value="ECO:0007669"/>
    <property type="project" value="InterPro"/>
</dbReference>
<keyword evidence="5 6" id="KW-0472">Membrane</keyword>
<evidence type="ECO:0000256" key="5">
    <source>
        <dbReference type="ARBA" id="ARBA00023136"/>
    </source>
</evidence>
<sequence>MDSKISSADRYWTFEKISTAFVVSFGKMVQLLCCLGLAPFYPEEAVERGNTSIEIGILFGVYPLVGFLCSSFVGKMLSKGYAPKKILLCGLLIDSTFIILFSMLYRIHDSTWFFIGSVFCRGFQSVGVTMSSVTYYGIAAANFPDKMTVFIPIIETMSGLGVMVGPTIGGILHEIGGFPTPFLTFAGMTITFMVIAAISMPPVKMTDDSVRDSSNMEGGSDSGSIKAIISDWRMLIDVVTVFTGFVAVSFNDATLAILLDRFGLNSASKGATFLISACCYSVASLIYGRIGKIIRDIRITAIFGGVCLMISWAFTSALPLFPFRSQLWLVLLMQAILGIGAGAFYISSYSHGHTYLTTIKGFPNDYRTYSIMAGVIQSAFFLGSLSGATGGGILLQYLGYERTTLVIVALMGLLTLVVTATVVSDHLSPPIAETQQEVQISMSESVKFENDFNANESDIRQI</sequence>
<keyword evidence="3 6" id="KW-0812">Transmembrane</keyword>
<feature type="transmembrane region" description="Helical" evidence="6">
    <location>
        <begin position="270"/>
        <end position="287"/>
    </location>
</feature>
<feature type="transmembrane region" description="Helical" evidence="6">
    <location>
        <begin position="178"/>
        <end position="198"/>
    </location>
</feature>
<dbReference type="GeneID" id="111247469"/>
<evidence type="ECO:0000256" key="6">
    <source>
        <dbReference type="SAM" id="Phobius"/>
    </source>
</evidence>
<dbReference type="OrthoDB" id="6505564at2759"/>
<keyword evidence="8" id="KW-1185">Reference proteome</keyword>
<dbReference type="InParanoid" id="A0A7M7JMW0"/>
<feature type="transmembrane region" description="Helical" evidence="6">
    <location>
        <begin position="86"/>
        <end position="105"/>
    </location>
</feature>
<feature type="transmembrane region" description="Helical" evidence="6">
    <location>
        <begin position="149"/>
        <end position="172"/>
    </location>
</feature>
<feature type="transmembrane region" description="Helical" evidence="6">
    <location>
        <begin position="53"/>
        <end position="74"/>
    </location>
</feature>
<dbReference type="EnsemblMetazoa" id="XM_022798409">
    <property type="protein sequence ID" value="XP_022654144"/>
    <property type="gene ID" value="LOC111247469"/>
</dbReference>
<comment type="subcellular location">
    <subcellularLocation>
        <location evidence="1">Membrane</location>
        <topology evidence="1">Multi-pass membrane protein</topology>
    </subcellularLocation>
</comment>
<dbReference type="Pfam" id="PF07690">
    <property type="entry name" value="MFS_1"/>
    <property type="match status" value="1"/>
</dbReference>
<feature type="transmembrane region" description="Helical" evidence="6">
    <location>
        <begin position="234"/>
        <end position="258"/>
    </location>
</feature>
<feature type="transmembrane region" description="Helical" evidence="6">
    <location>
        <begin position="404"/>
        <end position="423"/>
    </location>
</feature>
<dbReference type="AlphaFoldDB" id="A0A7M7JMW0"/>
<keyword evidence="2" id="KW-0813">Transport</keyword>
<dbReference type="SUPFAM" id="SSF103473">
    <property type="entry name" value="MFS general substrate transporter"/>
    <property type="match status" value="1"/>
</dbReference>
<dbReference type="OMA" id="WEINTAV"/>
<reference evidence="7" key="1">
    <citation type="submission" date="2021-01" db="UniProtKB">
        <authorList>
            <consortium name="EnsemblMetazoa"/>
        </authorList>
    </citation>
    <scope>IDENTIFICATION</scope>
</reference>
<dbReference type="PANTHER" id="PTHR23506:SF26">
    <property type="entry name" value="MFS-TYPE TRANSPORTER SLC18B1"/>
    <property type="match status" value="1"/>
</dbReference>
<dbReference type="GO" id="GO:0016020">
    <property type="term" value="C:membrane"/>
    <property type="evidence" value="ECO:0007669"/>
    <property type="project" value="UniProtKB-SubCell"/>
</dbReference>
<evidence type="ECO:0000256" key="2">
    <source>
        <dbReference type="ARBA" id="ARBA00022448"/>
    </source>
</evidence>
<feature type="transmembrane region" description="Helical" evidence="6">
    <location>
        <begin position="111"/>
        <end position="137"/>
    </location>
</feature>
<evidence type="ECO:0000256" key="3">
    <source>
        <dbReference type="ARBA" id="ARBA00022692"/>
    </source>
</evidence>
<dbReference type="Gene3D" id="1.20.1250.20">
    <property type="entry name" value="MFS general substrate transporter like domains"/>
    <property type="match status" value="1"/>
</dbReference>
<name>A0A7M7JMW0_VARDE</name>
<dbReference type="InterPro" id="IPR050930">
    <property type="entry name" value="MFS_Vesicular_Transporter"/>
</dbReference>
<organism evidence="7 8">
    <name type="scientific">Varroa destructor</name>
    <name type="common">Honeybee mite</name>
    <dbReference type="NCBI Taxonomy" id="109461"/>
    <lineage>
        <taxon>Eukaryota</taxon>
        <taxon>Metazoa</taxon>
        <taxon>Ecdysozoa</taxon>
        <taxon>Arthropoda</taxon>
        <taxon>Chelicerata</taxon>
        <taxon>Arachnida</taxon>
        <taxon>Acari</taxon>
        <taxon>Parasitiformes</taxon>
        <taxon>Mesostigmata</taxon>
        <taxon>Gamasina</taxon>
        <taxon>Dermanyssoidea</taxon>
        <taxon>Varroidae</taxon>
        <taxon>Varroa</taxon>
    </lineage>
</organism>
<feature type="transmembrane region" description="Helical" evidence="6">
    <location>
        <begin position="20"/>
        <end position="41"/>
    </location>
</feature>
<feature type="transmembrane region" description="Helical" evidence="6">
    <location>
        <begin position="369"/>
        <end position="398"/>
    </location>
</feature>
<dbReference type="EnsemblMetazoa" id="XM_022798415">
    <property type="protein sequence ID" value="XP_022654150"/>
    <property type="gene ID" value="LOC111247469"/>
</dbReference>
<dbReference type="InterPro" id="IPR011701">
    <property type="entry name" value="MFS"/>
</dbReference>